<evidence type="ECO:0000256" key="2">
    <source>
        <dbReference type="ARBA" id="ARBA00022729"/>
    </source>
</evidence>
<evidence type="ECO:0000259" key="3">
    <source>
        <dbReference type="Pfam" id="PF00496"/>
    </source>
</evidence>
<dbReference type="CDD" id="cd00995">
    <property type="entry name" value="PBP2_NikA_DppA_OppA_like"/>
    <property type="match status" value="1"/>
</dbReference>
<feature type="domain" description="Solute-binding protein family 5" evidence="3">
    <location>
        <begin position="64"/>
        <end position="436"/>
    </location>
</feature>
<evidence type="ECO:0000313" key="5">
    <source>
        <dbReference type="Proteomes" id="UP000782312"/>
    </source>
</evidence>
<dbReference type="PANTHER" id="PTHR30290">
    <property type="entry name" value="PERIPLASMIC BINDING COMPONENT OF ABC TRANSPORTER"/>
    <property type="match status" value="1"/>
</dbReference>
<dbReference type="Proteomes" id="UP000782312">
    <property type="component" value="Unassembled WGS sequence"/>
</dbReference>
<organism evidence="4 5">
    <name type="scientific">Tectimicrobiota bacterium</name>
    <dbReference type="NCBI Taxonomy" id="2528274"/>
    <lineage>
        <taxon>Bacteria</taxon>
        <taxon>Pseudomonadati</taxon>
        <taxon>Nitrospinota/Tectimicrobiota group</taxon>
        <taxon>Candidatus Tectimicrobiota</taxon>
    </lineage>
</organism>
<dbReference type="GO" id="GO:0015833">
    <property type="term" value="P:peptide transport"/>
    <property type="evidence" value="ECO:0007669"/>
    <property type="project" value="TreeGrafter"/>
</dbReference>
<dbReference type="InterPro" id="IPR000914">
    <property type="entry name" value="SBP_5_dom"/>
</dbReference>
<dbReference type="SUPFAM" id="SSF53850">
    <property type="entry name" value="Periplasmic binding protein-like II"/>
    <property type="match status" value="1"/>
</dbReference>
<sequence>MAGIILSLGFLPAEGAPKRGGTLRVAIEGNVPHLDGATVTGTIIKFYREIAGSNLVMLNEKFGIVGDLAHKWEVSDDGRVITFHLRPGAKFHDGTPLDAEAVKWNLDLINGRIETEWMKEEKKKNPKYKFNTTYNLYLYQVKNVEVVDKHTVRLHQQDLGKGMTLPALAGYFTRFVFVSPTAYGKNIDRFRRSPVYSGPFKIVEHKHNQYVKMERFNDYYIKGRPYLDRIEVYYMPDASQRLNALRAGEIDMINSVPLSLVQTLEKMPGVKLYTDKTATTLAAPINNQRGAFKDIRIRKAVGCYGINRALIVKTALRGLTAPWTTFSSPGAKDAIDLTAGCPFDPAKARQLLAEAGHGPQNPFKFTMVVMNTDPTYSEVAQVMKTTYAQIGVQMDIQVVDRGTWGNRFVRQRMVDMTIQDSLPTYDMNSGSHTFYSKNFLDYYNMKDPKVDEMVEAWRSSIDPRKQLEISHRLQRYILEQGYYPAIGGSPFIQAARDYVKGFVFLNKANFTMRDVWLDK</sequence>
<comment type="similarity">
    <text evidence="1">Belongs to the bacterial solute-binding protein 5 family.</text>
</comment>
<dbReference type="PIRSF" id="PIRSF002741">
    <property type="entry name" value="MppA"/>
    <property type="match status" value="1"/>
</dbReference>
<dbReference type="InterPro" id="IPR030678">
    <property type="entry name" value="Peptide/Ni-bd"/>
</dbReference>
<dbReference type="PANTHER" id="PTHR30290:SF38">
    <property type="entry name" value="D,D-DIPEPTIDE-BINDING PERIPLASMIC PROTEIN DDPA-RELATED"/>
    <property type="match status" value="1"/>
</dbReference>
<evidence type="ECO:0000256" key="1">
    <source>
        <dbReference type="ARBA" id="ARBA00005695"/>
    </source>
</evidence>
<dbReference type="GO" id="GO:1904680">
    <property type="term" value="F:peptide transmembrane transporter activity"/>
    <property type="evidence" value="ECO:0007669"/>
    <property type="project" value="TreeGrafter"/>
</dbReference>
<name>A0A932MLU9_UNCTE</name>
<dbReference type="Gene3D" id="3.40.190.10">
    <property type="entry name" value="Periplasmic binding protein-like II"/>
    <property type="match status" value="1"/>
</dbReference>
<dbReference type="InterPro" id="IPR039424">
    <property type="entry name" value="SBP_5"/>
</dbReference>
<dbReference type="GO" id="GO:0043190">
    <property type="term" value="C:ATP-binding cassette (ABC) transporter complex"/>
    <property type="evidence" value="ECO:0007669"/>
    <property type="project" value="InterPro"/>
</dbReference>
<proteinExistence type="inferred from homology"/>
<dbReference type="Pfam" id="PF00496">
    <property type="entry name" value="SBP_bac_5"/>
    <property type="match status" value="1"/>
</dbReference>
<dbReference type="EMBL" id="JACPUR010000013">
    <property type="protein sequence ID" value="MBI3126940.1"/>
    <property type="molecule type" value="Genomic_DNA"/>
</dbReference>
<dbReference type="GO" id="GO:0030288">
    <property type="term" value="C:outer membrane-bounded periplasmic space"/>
    <property type="evidence" value="ECO:0007669"/>
    <property type="project" value="UniProtKB-ARBA"/>
</dbReference>
<dbReference type="AlphaFoldDB" id="A0A932MLU9"/>
<keyword evidence="2" id="KW-0732">Signal</keyword>
<protein>
    <submittedName>
        <fullName evidence="4">ABC transporter substrate-binding protein</fullName>
    </submittedName>
</protein>
<dbReference type="Gene3D" id="3.10.105.10">
    <property type="entry name" value="Dipeptide-binding Protein, Domain 3"/>
    <property type="match status" value="1"/>
</dbReference>
<evidence type="ECO:0000313" key="4">
    <source>
        <dbReference type="EMBL" id="MBI3126940.1"/>
    </source>
</evidence>
<reference evidence="4" key="1">
    <citation type="submission" date="2020-07" db="EMBL/GenBank/DDBJ databases">
        <title>Huge and variable diversity of episymbiotic CPR bacteria and DPANN archaea in groundwater ecosystems.</title>
        <authorList>
            <person name="He C.Y."/>
            <person name="Keren R."/>
            <person name="Whittaker M."/>
            <person name="Farag I.F."/>
            <person name="Doudna J."/>
            <person name="Cate J.H.D."/>
            <person name="Banfield J.F."/>
        </authorList>
    </citation>
    <scope>NUCLEOTIDE SEQUENCE</scope>
    <source>
        <strain evidence="4">NC_groundwater_763_Ag_S-0.2um_68_21</strain>
    </source>
</reference>
<comment type="caution">
    <text evidence="4">The sequence shown here is derived from an EMBL/GenBank/DDBJ whole genome shotgun (WGS) entry which is preliminary data.</text>
</comment>
<accession>A0A932MLU9</accession>
<gene>
    <name evidence="4" type="ORF">HYZ11_04980</name>
</gene>